<name>A0A7Y9JXI5_9CELL</name>
<dbReference type="InterPro" id="IPR000835">
    <property type="entry name" value="HTH_MarR-typ"/>
</dbReference>
<dbReference type="Proteomes" id="UP000577956">
    <property type="component" value="Unassembled WGS sequence"/>
</dbReference>
<dbReference type="GO" id="GO:0003677">
    <property type="term" value="F:DNA binding"/>
    <property type="evidence" value="ECO:0007669"/>
    <property type="project" value="UniProtKB-KW"/>
</dbReference>
<gene>
    <name evidence="3" type="ORF">BKA21_001246</name>
    <name evidence="2" type="ORF">Col01nite_04540</name>
</gene>
<dbReference type="InterPro" id="IPR039422">
    <property type="entry name" value="MarR/SlyA-like"/>
</dbReference>
<dbReference type="PROSITE" id="PS50995">
    <property type="entry name" value="HTH_MARR_2"/>
    <property type="match status" value="1"/>
</dbReference>
<dbReference type="EMBL" id="BONN01000001">
    <property type="protein sequence ID" value="GIG31295.1"/>
    <property type="molecule type" value="Genomic_DNA"/>
</dbReference>
<dbReference type="SUPFAM" id="SSF46785">
    <property type="entry name" value="Winged helix' DNA-binding domain"/>
    <property type="match status" value="1"/>
</dbReference>
<dbReference type="PANTHER" id="PTHR33164:SF57">
    <property type="entry name" value="MARR-FAMILY TRANSCRIPTIONAL REGULATOR"/>
    <property type="match status" value="1"/>
</dbReference>
<reference evidence="2 5" key="2">
    <citation type="submission" date="2021-01" db="EMBL/GenBank/DDBJ databases">
        <title>Whole genome shotgun sequence of Cellulomonas oligotrophica NBRC 109435.</title>
        <authorList>
            <person name="Komaki H."/>
            <person name="Tamura T."/>
        </authorList>
    </citation>
    <scope>NUCLEOTIDE SEQUENCE [LARGE SCALE GENOMIC DNA]</scope>
    <source>
        <strain evidence="2 5">NBRC 109435</strain>
    </source>
</reference>
<keyword evidence="3" id="KW-0238">DNA-binding</keyword>
<sequence length="147" mass="15824">MTTDPLLRVEQELGLFMRRARAASAHLARDIHPDLDAGAYTLLTTVAATPGIRASDLAGHLGVGRGTMSRQLARLEQLGLIARGTDPLDSRNHPLGLTEEGARRLAHAKKARHAFFATSLGHWGEPDLAALADLLGRLNSDIGRLPR</sequence>
<evidence type="ECO:0000313" key="3">
    <source>
        <dbReference type="EMBL" id="NYD85697.1"/>
    </source>
</evidence>
<dbReference type="InterPro" id="IPR036388">
    <property type="entry name" value="WH-like_DNA-bd_sf"/>
</dbReference>
<evidence type="ECO:0000313" key="5">
    <source>
        <dbReference type="Proteomes" id="UP000618382"/>
    </source>
</evidence>
<evidence type="ECO:0000313" key="4">
    <source>
        <dbReference type="Proteomes" id="UP000577956"/>
    </source>
</evidence>
<dbReference type="Gene3D" id="1.10.10.10">
    <property type="entry name" value="Winged helix-like DNA-binding domain superfamily/Winged helix DNA-binding domain"/>
    <property type="match status" value="1"/>
</dbReference>
<dbReference type="PANTHER" id="PTHR33164">
    <property type="entry name" value="TRANSCRIPTIONAL REGULATOR, MARR FAMILY"/>
    <property type="match status" value="1"/>
</dbReference>
<dbReference type="GO" id="GO:0003700">
    <property type="term" value="F:DNA-binding transcription factor activity"/>
    <property type="evidence" value="ECO:0007669"/>
    <property type="project" value="InterPro"/>
</dbReference>
<organism evidence="3 4">
    <name type="scientific">Cellulomonas oligotrophica</name>
    <dbReference type="NCBI Taxonomy" id="931536"/>
    <lineage>
        <taxon>Bacteria</taxon>
        <taxon>Bacillati</taxon>
        <taxon>Actinomycetota</taxon>
        <taxon>Actinomycetes</taxon>
        <taxon>Micrococcales</taxon>
        <taxon>Cellulomonadaceae</taxon>
        <taxon>Cellulomonas</taxon>
    </lineage>
</organism>
<dbReference type="RefSeq" id="WP_140457464.1">
    <property type="nucleotide sequence ID" value="NZ_BAABFI010000014.1"/>
</dbReference>
<accession>A0A7Y9JXI5</accession>
<protein>
    <submittedName>
        <fullName evidence="3">DNA-binding MarR family transcriptional regulator</fullName>
    </submittedName>
</protein>
<evidence type="ECO:0000259" key="1">
    <source>
        <dbReference type="PROSITE" id="PS50995"/>
    </source>
</evidence>
<comment type="caution">
    <text evidence="3">The sequence shown here is derived from an EMBL/GenBank/DDBJ whole genome shotgun (WGS) entry which is preliminary data.</text>
</comment>
<dbReference type="EMBL" id="JACCBK010000001">
    <property type="protein sequence ID" value="NYD85697.1"/>
    <property type="molecule type" value="Genomic_DNA"/>
</dbReference>
<dbReference type="GO" id="GO:0006950">
    <property type="term" value="P:response to stress"/>
    <property type="evidence" value="ECO:0007669"/>
    <property type="project" value="TreeGrafter"/>
</dbReference>
<dbReference type="AlphaFoldDB" id="A0A7Y9JXI5"/>
<dbReference type="Pfam" id="PF01047">
    <property type="entry name" value="MarR"/>
    <property type="match status" value="1"/>
</dbReference>
<dbReference type="InterPro" id="IPR036390">
    <property type="entry name" value="WH_DNA-bd_sf"/>
</dbReference>
<dbReference type="Proteomes" id="UP000618382">
    <property type="component" value="Unassembled WGS sequence"/>
</dbReference>
<evidence type="ECO:0000313" key="2">
    <source>
        <dbReference type="EMBL" id="GIG31295.1"/>
    </source>
</evidence>
<dbReference type="SMART" id="SM00347">
    <property type="entry name" value="HTH_MARR"/>
    <property type="match status" value="1"/>
</dbReference>
<reference evidence="3 4" key="1">
    <citation type="submission" date="2020-07" db="EMBL/GenBank/DDBJ databases">
        <title>Sequencing the genomes of 1000 actinobacteria strains.</title>
        <authorList>
            <person name="Klenk H.-P."/>
        </authorList>
    </citation>
    <scope>NUCLEOTIDE SEQUENCE [LARGE SCALE GENOMIC DNA]</scope>
    <source>
        <strain evidence="3 4">DSM 24482</strain>
    </source>
</reference>
<proteinExistence type="predicted"/>
<feature type="domain" description="HTH marR-type" evidence="1">
    <location>
        <begin position="10"/>
        <end position="140"/>
    </location>
</feature>
<keyword evidence="5" id="KW-1185">Reference proteome</keyword>